<dbReference type="InterPro" id="IPR032675">
    <property type="entry name" value="LRR_dom_sf"/>
</dbReference>
<name>A0A409XQI1_PSICY</name>
<dbReference type="Pfam" id="PF12937">
    <property type="entry name" value="F-box-like"/>
    <property type="match status" value="1"/>
</dbReference>
<dbReference type="CDD" id="cd09917">
    <property type="entry name" value="F-box_SF"/>
    <property type="match status" value="1"/>
</dbReference>
<protein>
    <recommendedName>
        <fullName evidence="1">F-box domain-containing protein</fullName>
    </recommendedName>
</protein>
<evidence type="ECO:0000259" key="1">
    <source>
        <dbReference type="Pfam" id="PF12937"/>
    </source>
</evidence>
<dbReference type="EMBL" id="NHYD01000860">
    <property type="protein sequence ID" value="PPQ93062.1"/>
    <property type="molecule type" value="Genomic_DNA"/>
</dbReference>
<proteinExistence type="predicted"/>
<dbReference type="Gene3D" id="1.20.1280.50">
    <property type="match status" value="1"/>
</dbReference>
<dbReference type="OrthoDB" id="2939631at2759"/>
<evidence type="ECO:0000313" key="2">
    <source>
        <dbReference type="EMBL" id="PPQ93062.1"/>
    </source>
</evidence>
<dbReference type="Proteomes" id="UP000283269">
    <property type="component" value="Unassembled WGS sequence"/>
</dbReference>
<dbReference type="Gene3D" id="3.80.10.10">
    <property type="entry name" value="Ribonuclease Inhibitor"/>
    <property type="match status" value="1"/>
</dbReference>
<dbReference type="InParanoid" id="A0A409XQI1"/>
<dbReference type="AlphaFoldDB" id="A0A409XQI1"/>
<dbReference type="InterPro" id="IPR001810">
    <property type="entry name" value="F-box_dom"/>
</dbReference>
<evidence type="ECO:0000313" key="3">
    <source>
        <dbReference type="Proteomes" id="UP000283269"/>
    </source>
</evidence>
<sequence>MNYMTSRRSMTESKFRGLASELLANIFSSLPRRDLVHVVLVCKSFYLSGCLLLYQHVDLRSDDLYIRSTLDLLRDHESIEKKIVSAVLTTMPTTMPHPYSHSQSQDTQLVAWINPYITKRWSNLKSLKLRGYPFSDIWASDVFLNTLHNSCQQLRYFTYRPEFGALPSNFDLTGLHGVTWHSGPGTEDMPIMPTLSSSRHAITRISFTGTIIFRSDIQYYIFLDLRFPSLEYLELGSLVDANDAARANTKVTEFILAHPRIEHLSLGRTRPAIDNGGPGARDSFFQFDGSLLRRESLPSLKSFEGFLENISMLARHAVNSLFSINSLSIYCPYQERKLMEKVLEMQEAVTQAHMTLKKFPFVTYLRFELFAELHHMMPLNTTSLTHRTCMDHLSQLCPGVVSWYGRLPPMTSEHLSSMFGMYDNVETISLPQPTLFIHIGSSELAYFRPIAVKCTNLKKVIARKLEYTEEKNQIFMLNRDADGNLTSVTALATPDEHCLH</sequence>
<dbReference type="SUPFAM" id="SSF81383">
    <property type="entry name" value="F-box domain"/>
    <property type="match status" value="1"/>
</dbReference>
<organism evidence="2 3">
    <name type="scientific">Psilocybe cyanescens</name>
    <dbReference type="NCBI Taxonomy" id="93625"/>
    <lineage>
        <taxon>Eukaryota</taxon>
        <taxon>Fungi</taxon>
        <taxon>Dikarya</taxon>
        <taxon>Basidiomycota</taxon>
        <taxon>Agaricomycotina</taxon>
        <taxon>Agaricomycetes</taxon>
        <taxon>Agaricomycetidae</taxon>
        <taxon>Agaricales</taxon>
        <taxon>Agaricineae</taxon>
        <taxon>Strophariaceae</taxon>
        <taxon>Psilocybe</taxon>
    </lineage>
</organism>
<accession>A0A409XQI1</accession>
<dbReference type="InterPro" id="IPR036047">
    <property type="entry name" value="F-box-like_dom_sf"/>
</dbReference>
<gene>
    <name evidence="2" type="ORF">CVT25_011938</name>
</gene>
<comment type="caution">
    <text evidence="2">The sequence shown here is derived from an EMBL/GenBank/DDBJ whole genome shotgun (WGS) entry which is preliminary data.</text>
</comment>
<keyword evidence="3" id="KW-1185">Reference proteome</keyword>
<reference evidence="2 3" key="1">
    <citation type="journal article" date="2018" name="Evol. Lett.">
        <title>Horizontal gene cluster transfer increased hallucinogenic mushroom diversity.</title>
        <authorList>
            <person name="Reynolds H.T."/>
            <person name="Vijayakumar V."/>
            <person name="Gluck-Thaler E."/>
            <person name="Korotkin H.B."/>
            <person name="Matheny P.B."/>
            <person name="Slot J.C."/>
        </authorList>
    </citation>
    <scope>NUCLEOTIDE SEQUENCE [LARGE SCALE GENOMIC DNA]</scope>
    <source>
        <strain evidence="2 3">2631</strain>
    </source>
</reference>
<feature type="domain" description="F-box" evidence="1">
    <location>
        <begin position="21"/>
        <end position="59"/>
    </location>
</feature>